<protein>
    <submittedName>
        <fullName evidence="1">Uncharacterized protein</fullName>
    </submittedName>
</protein>
<name>A0ABN1EXT9_9PROT</name>
<organism evidence="1 2">
    <name type="scientific">Craurococcus roseus</name>
    <dbReference type="NCBI Taxonomy" id="77585"/>
    <lineage>
        <taxon>Bacteria</taxon>
        <taxon>Pseudomonadati</taxon>
        <taxon>Pseudomonadota</taxon>
        <taxon>Alphaproteobacteria</taxon>
        <taxon>Acetobacterales</taxon>
        <taxon>Acetobacteraceae</taxon>
        <taxon>Craurococcus</taxon>
    </lineage>
</organism>
<comment type="caution">
    <text evidence="1">The sequence shown here is derived from an EMBL/GenBank/DDBJ whole genome shotgun (WGS) entry which is preliminary data.</text>
</comment>
<sequence>MTLDDIYETTKARGLTRSLRHFSTRFLGKAPNYAADTGLERCSADALLRLHRRLGELRQADLQERVVDRLLAAGERGGDARVVRR</sequence>
<accession>A0ABN1EXT9</accession>
<dbReference type="Proteomes" id="UP001501588">
    <property type="component" value="Unassembled WGS sequence"/>
</dbReference>
<proteinExistence type="predicted"/>
<evidence type="ECO:0000313" key="1">
    <source>
        <dbReference type="EMBL" id="GAA0577251.1"/>
    </source>
</evidence>
<dbReference type="RefSeq" id="WP_343894556.1">
    <property type="nucleotide sequence ID" value="NZ_BAAAFZ010000014.1"/>
</dbReference>
<dbReference type="EMBL" id="BAAAFZ010000014">
    <property type="protein sequence ID" value="GAA0577251.1"/>
    <property type="molecule type" value="Genomic_DNA"/>
</dbReference>
<reference evidence="1 2" key="1">
    <citation type="journal article" date="2019" name="Int. J. Syst. Evol. Microbiol.">
        <title>The Global Catalogue of Microorganisms (GCM) 10K type strain sequencing project: providing services to taxonomists for standard genome sequencing and annotation.</title>
        <authorList>
            <consortium name="The Broad Institute Genomics Platform"/>
            <consortium name="The Broad Institute Genome Sequencing Center for Infectious Disease"/>
            <person name="Wu L."/>
            <person name="Ma J."/>
        </authorList>
    </citation>
    <scope>NUCLEOTIDE SEQUENCE [LARGE SCALE GENOMIC DNA]</scope>
    <source>
        <strain evidence="1 2">JCM 9933</strain>
    </source>
</reference>
<evidence type="ECO:0000313" key="2">
    <source>
        <dbReference type="Proteomes" id="UP001501588"/>
    </source>
</evidence>
<gene>
    <name evidence="1" type="ORF">GCM10009416_14820</name>
</gene>
<keyword evidence="2" id="KW-1185">Reference proteome</keyword>